<comment type="subunit">
    <text evidence="6">DNA polymerase III contains a core (composed of alpha, epsilon and theta chains) that associates with a tau subunit. This core dimerizes to form the POLIII' complex. PolIII' associates with the gamma complex (composed of gamma, delta, delta', psi and chi chains) and with the beta chain to form the complete DNA polymerase III complex.</text>
</comment>
<organism evidence="9 10">
    <name type="scientific">Agrilactobacillus yilanensis</name>
    <dbReference type="NCBI Taxonomy" id="2485997"/>
    <lineage>
        <taxon>Bacteria</taxon>
        <taxon>Bacillati</taxon>
        <taxon>Bacillota</taxon>
        <taxon>Bacilli</taxon>
        <taxon>Lactobacillales</taxon>
        <taxon>Lactobacillaceae</taxon>
        <taxon>Agrilactobacillus</taxon>
    </lineage>
</organism>
<dbReference type="Pfam" id="PF17657">
    <property type="entry name" value="DNA_pol3_finger"/>
    <property type="match status" value="1"/>
</dbReference>
<feature type="domain" description="Polymerase/histidinol phosphatase N-terminal" evidence="8">
    <location>
        <begin position="4"/>
        <end position="71"/>
    </location>
</feature>
<comment type="caution">
    <text evidence="9">The sequence shown here is derived from an EMBL/GenBank/DDBJ whole genome shotgun (WGS) entry which is preliminary data.</text>
</comment>
<dbReference type="RefSeq" id="WP_125715639.1">
    <property type="nucleotide sequence ID" value="NZ_JBHTOP010000013.1"/>
</dbReference>
<dbReference type="InterPro" id="IPR040982">
    <property type="entry name" value="DNA_pol3_finger"/>
</dbReference>
<proteinExistence type="predicted"/>
<evidence type="ECO:0000256" key="6">
    <source>
        <dbReference type="ARBA" id="ARBA00026073"/>
    </source>
</evidence>
<dbReference type="Proteomes" id="UP001597267">
    <property type="component" value="Unassembled WGS sequence"/>
</dbReference>
<dbReference type="Pfam" id="PF07733">
    <property type="entry name" value="DNA_pol3_alpha"/>
    <property type="match status" value="1"/>
</dbReference>
<keyword evidence="3 9" id="KW-0548">Nucleotidyltransferase</keyword>
<dbReference type="PANTHER" id="PTHR32294:SF0">
    <property type="entry name" value="DNA POLYMERASE III SUBUNIT ALPHA"/>
    <property type="match status" value="1"/>
</dbReference>
<dbReference type="NCBIfam" id="TIGR00594">
    <property type="entry name" value="polc"/>
    <property type="match status" value="1"/>
</dbReference>
<dbReference type="InterPro" id="IPR011708">
    <property type="entry name" value="DNA_pol3_alpha_NTPase_dom"/>
</dbReference>
<evidence type="ECO:0000256" key="2">
    <source>
        <dbReference type="ARBA" id="ARBA00022679"/>
    </source>
</evidence>
<keyword evidence="10" id="KW-1185">Reference proteome</keyword>
<dbReference type="InterPro" id="IPR029460">
    <property type="entry name" value="DNAPol_HHH"/>
</dbReference>
<evidence type="ECO:0000259" key="8">
    <source>
        <dbReference type="SMART" id="SM00481"/>
    </source>
</evidence>
<evidence type="ECO:0000256" key="4">
    <source>
        <dbReference type="ARBA" id="ARBA00022705"/>
    </source>
</evidence>
<keyword evidence="2 9" id="KW-0808">Transferase</keyword>
<dbReference type="NCBIfam" id="NF004226">
    <property type="entry name" value="PRK05673.1"/>
    <property type="match status" value="1"/>
</dbReference>
<comment type="catalytic activity">
    <reaction evidence="7">
        <text>DNA(n) + a 2'-deoxyribonucleoside 5'-triphosphate = DNA(n+1) + diphosphate</text>
        <dbReference type="Rhea" id="RHEA:22508"/>
        <dbReference type="Rhea" id="RHEA-COMP:17339"/>
        <dbReference type="Rhea" id="RHEA-COMP:17340"/>
        <dbReference type="ChEBI" id="CHEBI:33019"/>
        <dbReference type="ChEBI" id="CHEBI:61560"/>
        <dbReference type="ChEBI" id="CHEBI:173112"/>
        <dbReference type="EC" id="2.7.7.7"/>
    </reaction>
</comment>
<protein>
    <recommendedName>
        <fullName evidence="1">DNA-directed DNA polymerase</fullName>
        <ecNumber evidence="1">2.7.7.7</ecNumber>
    </recommendedName>
</protein>
<dbReference type="Gene3D" id="3.20.20.140">
    <property type="entry name" value="Metal-dependent hydrolases"/>
    <property type="match status" value="1"/>
</dbReference>
<dbReference type="InterPro" id="IPR004013">
    <property type="entry name" value="PHP_dom"/>
</dbReference>
<gene>
    <name evidence="9" type="primary">dnaE</name>
    <name evidence="9" type="ORF">ACFQ5M_05705</name>
</gene>
<dbReference type="Pfam" id="PF14579">
    <property type="entry name" value="HHH_6"/>
    <property type="match status" value="1"/>
</dbReference>
<dbReference type="InterPro" id="IPR003141">
    <property type="entry name" value="Pol/His_phosphatase_N"/>
</dbReference>
<name>A0ABW4J5W9_9LACO</name>
<dbReference type="EMBL" id="JBHTOP010000013">
    <property type="protein sequence ID" value="MFD1671582.1"/>
    <property type="molecule type" value="Genomic_DNA"/>
</dbReference>
<reference evidence="10" key="1">
    <citation type="journal article" date="2019" name="Int. J. Syst. Evol. Microbiol.">
        <title>The Global Catalogue of Microorganisms (GCM) 10K type strain sequencing project: providing services to taxonomists for standard genome sequencing and annotation.</title>
        <authorList>
            <consortium name="The Broad Institute Genomics Platform"/>
            <consortium name="The Broad Institute Genome Sequencing Center for Infectious Disease"/>
            <person name="Wu L."/>
            <person name="Ma J."/>
        </authorList>
    </citation>
    <scope>NUCLEOTIDE SEQUENCE [LARGE SCALE GENOMIC DNA]</scope>
    <source>
        <strain evidence="10">CCM 8896</strain>
    </source>
</reference>
<evidence type="ECO:0000256" key="7">
    <source>
        <dbReference type="ARBA" id="ARBA00049244"/>
    </source>
</evidence>
<dbReference type="InterPro" id="IPR004805">
    <property type="entry name" value="DnaE2/DnaE/PolC"/>
</dbReference>
<sequence>MVFTQLQVKTAYSLLQSPTTIAKLVDQAQQLGYQSLAITDNNVVYGLVDFYKRCRAADIKPILGLTAHIYGVMGDSQQAYPYLLYAQNERGYQNLLEISTAIMLSEKASAVTFAEIQKFMTDLFIVLPPRGELEYLAGRTDMDTAVQYMNQLKTLVNPRDLAIGLTLQGNYSRQLTKLQEIADQTDTPLCALGKVDYLQPDQAFDAAVLQHIDAGTKLDLTTMGQSQTGAFYLPDPQNAAQAFEAAHLTAALATTEMIVENCNVTLNLHHRTQLPRFKTPVGQNADDYLHTLVHQGLQRRLGQTIPEAYQKRVTYELATIKKMGFSDYFLIIWDVVNYAHQTQIMTGAGRGSAAGSLVAYALEITEVDPLTYNLLFERFLNPNRANMPDIDLDIPDNRRDDLLQYVYQKYGENHAAQIITFGTLAAKMALRDVGRVFGISQVEANTWSKAVPNVLKITLKQAYQTSPSLQQLVQANEMNRLIFKTAAALEGLPRHYSTHAAGIVLSDAPLTQKVALQKGAETIPLTQYPMGNVEEVGLLKMDFLGLKNLNILAQTVADVQKHYQADFEPKKIPLDDPQTLALFQQGDTNGVFQFESDGIKRVLKRLHPDSFEDIVATNALYRPGPMENIDTFIARKNGREPVVYPDEALSTILKPTYGVLVYQEQVMQVASTMGGFSLGEADLLRRAMSKKKKAVIDDNRQRFIDGAVAKGFGINGARLVYEYIEHFANYGFNRSHAVAYSKLAFWLAYLKQNFPASFFVAILNSTIGNNVKTKTYLQEAKNRQIKILGPDINTSAENYTLHDQQIRFGFVSIKGIRRDLIQSILTARQAGLFKDMTDFLKRIPSRFVKKDYLETLIKVGAFDTIAPNRQQLLVNIDKLIATITLAGSSMSLFEMLTPEMDYVNDFPKDRKIELEAELLGTYISGHPLEKFKSIVHQNILALQPDKSGTVLYYVRRVKVIRTKKGDQMAFLSGEDLSQSFDVTIFPGLFKSVQNQLDKAQNLVITGRFEWGQDHNPQFVAQSIRIAENVLKQEKTIQRLYLQVAEDVDTPKFRTALYDLLLRYRGHSPVVLFFKKDDKKILLKETHWITWSDKLQHELTQFLGAKNIVFK</sequence>
<dbReference type="InterPro" id="IPR041931">
    <property type="entry name" value="DNA_pol3_alpha_thumb_dom"/>
</dbReference>
<accession>A0ABW4J5W9</accession>
<evidence type="ECO:0000313" key="10">
    <source>
        <dbReference type="Proteomes" id="UP001597267"/>
    </source>
</evidence>
<dbReference type="SUPFAM" id="SSF89550">
    <property type="entry name" value="PHP domain-like"/>
    <property type="match status" value="1"/>
</dbReference>
<evidence type="ECO:0000313" key="9">
    <source>
        <dbReference type="EMBL" id="MFD1671582.1"/>
    </source>
</evidence>
<dbReference type="Pfam" id="PF02811">
    <property type="entry name" value="PHP"/>
    <property type="match status" value="1"/>
</dbReference>
<dbReference type="CDD" id="cd07431">
    <property type="entry name" value="PHP_PolIIIA"/>
    <property type="match status" value="1"/>
</dbReference>
<dbReference type="SMART" id="SM00481">
    <property type="entry name" value="POLIIIAc"/>
    <property type="match status" value="1"/>
</dbReference>
<evidence type="ECO:0000256" key="1">
    <source>
        <dbReference type="ARBA" id="ARBA00012417"/>
    </source>
</evidence>
<dbReference type="PANTHER" id="PTHR32294">
    <property type="entry name" value="DNA POLYMERASE III SUBUNIT ALPHA"/>
    <property type="match status" value="1"/>
</dbReference>
<keyword evidence="4" id="KW-0235">DNA replication</keyword>
<dbReference type="GO" id="GO:0003887">
    <property type="term" value="F:DNA-directed DNA polymerase activity"/>
    <property type="evidence" value="ECO:0007669"/>
    <property type="project" value="UniProtKB-EC"/>
</dbReference>
<evidence type="ECO:0000256" key="3">
    <source>
        <dbReference type="ARBA" id="ARBA00022695"/>
    </source>
</evidence>
<dbReference type="EC" id="2.7.7.7" evidence="1"/>
<keyword evidence="5" id="KW-0239">DNA-directed DNA polymerase</keyword>
<dbReference type="CDD" id="cd04485">
    <property type="entry name" value="DnaE_OBF"/>
    <property type="match status" value="1"/>
</dbReference>
<dbReference type="Gene3D" id="1.10.150.870">
    <property type="match status" value="1"/>
</dbReference>
<dbReference type="Gene3D" id="1.10.10.1600">
    <property type="entry name" value="Bacterial DNA polymerase III alpha subunit, thumb domain"/>
    <property type="match status" value="1"/>
</dbReference>
<evidence type="ECO:0000256" key="5">
    <source>
        <dbReference type="ARBA" id="ARBA00022932"/>
    </source>
</evidence>
<dbReference type="InterPro" id="IPR016195">
    <property type="entry name" value="Pol/histidinol_Pase-like"/>
</dbReference>